<evidence type="ECO:0000313" key="1">
    <source>
        <dbReference type="EMBL" id="OUL59486.1"/>
    </source>
</evidence>
<sequence length="108" mass="12823">MNALPLEKQLTVLFRLEPGCLGPQGIDFIEEFCSFINKQPPQLHYARFNFVARYDKKLPEWEYSINKRNLNDEKVAMYLNLFQTNKSAFEEEIEELLAQRIEVFFARS</sequence>
<evidence type="ECO:0000313" key="2">
    <source>
        <dbReference type="Proteomes" id="UP000194841"/>
    </source>
</evidence>
<name>A0A244CVM8_PSEDV</name>
<organism evidence="1 2">
    <name type="scientific">Pseudoalteromonas ulvae</name>
    <dbReference type="NCBI Taxonomy" id="107327"/>
    <lineage>
        <taxon>Bacteria</taxon>
        <taxon>Pseudomonadati</taxon>
        <taxon>Pseudomonadota</taxon>
        <taxon>Gammaproteobacteria</taxon>
        <taxon>Alteromonadales</taxon>
        <taxon>Pseudoalteromonadaceae</taxon>
        <taxon>Pseudoalteromonas</taxon>
    </lineage>
</organism>
<protein>
    <submittedName>
        <fullName evidence="1">Uncharacterized protein</fullName>
    </submittedName>
</protein>
<dbReference type="RefSeq" id="WP_086742876.1">
    <property type="nucleotide sequence ID" value="NZ_MWPV01000001.1"/>
</dbReference>
<dbReference type="EMBL" id="MWPV01000001">
    <property type="protein sequence ID" value="OUL59486.1"/>
    <property type="molecule type" value="Genomic_DNA"/>
</dbReference>
<dbReference type="OrthoDB" id="5768421at2"/>
<dbReference type="Proteomes" id="UP000194841">
    <property type="component" value="Unassembled WGS sequence"/>
</dbReference>
<proteinExistence type="predicted"/>
<reference evidence="1 2" key="1">
    <citation type="submission" date="2017-02" db="EMBL/GenBank/DDBJ databases">
        <title>Pseudoalteromonas ulvae TC14 Genome.</title>
        <authorList>
            <person name="Molmeret M."/>
        </authorList>
    </citation>
    <scope>NUCLEOTIDE SEQUENCE [LARGE SCALE GENOMIC DNA]</scope>
    <source>
        <strain evidence="1">TC14</strain>
    </source>
</reference>
<comment type="caution">
    <text evidence="1">The sequence shown here is derived from an EMBL/GenBank/DDBJ whole genome shotgun (WGS) entry which is preliminary data.</text>
</comment>
<dbReference type="AlphaFoldDB" id="A0A244CVM8"/>
<keyword evidence="2" id="KW-1185">Reference proteome</keyword>
<accession>A0A244CVM8</accession>
<gene>
    <name evidence="1" type="ORF">B1199_04250</name>
</gene>